<feature type="transmembrane region" description="Helical" evidence="1">
    <location>
        <begin position="86"/>
        <end position="105"/>
    </location>
</feature>
<feature type="transmembrane region" description="Helical" evidence="1">
    <location>
        <begin position="12"/>
        <end position="33"/>
    </location>
</feature>
<keyword evidence="3" id="KW-1185">Reference proteome</keyword>
<proteinExistence type="predicted"/>
<evidence type="ECO:0000313" key="3">
    <source>
        <dbReference type="Proteomes" id="UP000320300"/>
    </source>
</evidence>
<dbReference type="OrthoDB" id="670056at2"/>
<reference evidence="2 3" key="1">
    <citation type="submission" date="2017-05" db="EMBL/GenBank/DDBJ databases">
        <authorList>
            <person name="Varghese N."/>
            <person name="Submissions S."/>
        </authorList>
    </citation>
    <scope>NUCLEOTIDE SEQUENCE [LARGE SCALE GENOMIC DNA]</scope>
    <source>
        <strain evidence="2 3">DSM 19036</strain>
    </source>
</reference>
<dbReference type="Proteomes" id="UP000320300">
    <property type="component" value="Unassembled WGS sequence"/>
</dbReference>
<feature type="transmembrane region" description="Helical" evidence="1">
    <location>
        <begin position="136"/>
        <end position="157"/>
    </location>
</feature>
<dbReference type="RefSeq" id="WP_142527178.1">
    <property type="nucleotide sequence ID" value="NZ_CBCSJO010000003.1"/>
</dbReference>
<name>A0A521BQ40_9SPHI</name>
<evidence type="ECO:0008006" key="4">
    <source>
        <dbReference type="Google" id="ProtNLM"/>
    </source>
</evidence>
<sequence length="173" mass="19176">MPETRQKRMTERMAESIFIIKCGSGVALCYFLYNIWPKYQFDLAMISVLFGLSFENSRKQAVDAILSNVLGCAIALFLLLLPLPGIWLLSFGVILVVVLGYGSGLGEMIKPALAALVIVLLQQERTIHWFGPLQSVFSLLTGCAVAIVLTVMFDFWLPKDVVSSPEDRISSEN</sequence>
<keyword evidence="1" id="KW-1133">Transmembrane helix</keyword>
<dbReference type="AlphaFoldDB" id="A0A521BQ40"/>
<keyword evidence="1" id="KW-0812">Transmembrane</keyword>
<organism evidence="2 3">
    <name type="scientific">Pedobacter westerhofensis</name>
    <dbReference type="NCBI Taxonomy" id="425512"/>
    <lineage>
        <taxon>Bacteria</taxon>
        <taxon>Pseudomonadati</taxon>
        <taxon>Bacteroidota</taxon>
        <taxon>Sphingobacteriia</taxon>
        <taxon>Sphingobacteriales</taxon>
        <taxon>Sphingobacteriaceae</taxon>
        <taxon>Pedobacter</taxon>
    </lineage>
</organism>
<accession>A0A521BQ40</accession>
<keyword evidence="1" id="KW-0472">Membrane</keyword>
<evidence type="ECO:0000313" key="2">
    <source>
        <dbReference type="EMBL" id="SMO49243.1"/>
    </source>
</evidence>
<evidence type="ECO:0000256" key="1">
    <source>
        <dbReference type="SAM" id="Phobius"/>
    </source>
</evidence>
<gene>
    <name evidence="2" type="ORF">SAMN06265348_102535</name>
</gene>
<dbReference type="EMBL" id="FXTN01000002">
    <property type="protein sequence ID" value="SMO49243.1"/>
    <property type="molecule type" value="Genomic_DNA"/>
</dbReference>
<protein>
    <recommendedName>
        <fullName evidence="4">Fusaric acid resistance protein-like</fullName>
    </recommendedName>
</protein>